<evidence type="ECO:0000313" key="2">
    <source>
        <dbReference type="EMBL" id="KAJ4389215.1"/>
    </source>
</evidence>
<dbReference type="EMBL" id="JAPEVB010000004">
    <property type="protein sequence ID" value="KAJ4389215.1"/>
    <property type="molecule type" value="Genomic_DNA"/>
</dbReference>
<dbReference type="AlphaFoldDB" id="A0A9W8YP28"/>
<dbReference type="InterPro" id="IPR045469">
    <property type="entry name" value="Nis1"/>
</dbReference>
<gene>
    <name evidence="2" type="ORF">N0V93_006678</name>
</gene>
<feature type="chain" id="PRO_5040977626" description="Secreted protein NIS1" evidence="1">
    <location>
        <begin position="20"/>
        <end position="144"/>
    </location>
</feature>
<dbReference type="Proteomes" id="UP001140453">
    <property type="component" value="Unassembled WGS sequence"/>
</dbReference>
<evidence type="ECO:0000256" key="1">
    <source>
        <dbReference type="SAM" id="SignalP"/>
    </source>
</evidence>
<dbReference type="Pfam" id="PF19271">
    <property type="entry name" value="Nis1"/>
    <property type="match status" value="1"/>
</dbReference>
<reference evidence="2" key="1">
    <citation type="submission" date="2022-10" db="EMBL/GenBank/DDBJ databases">
        <title>Tapping the CABI collections for fungal endophytes: first genome assemblies for Collariella, Neodidymelliopsis, Ascochyta clinopodiicola, Didymella pomorum, Didymosphaeria variabile, Neocosmospora piperis and Neocucurbitaria cava.</title>
        <authorList>
            <person name="Hill R."/>
        </authorList>
    </citation>
    <scope>NUCLEOTIDE SEQUENCE</scope>
    <source>
        <strain evidence="2">IMI 355082</strain>
    </source>
</reference>
<proteinExistence type="predicted"/>
<feature type="signal peptide" evidence="1">
    <location>
        <begin position="1"/>
        <end position="19"/>
    </location>
</feature>
<accession>A0A9W8YP28</accession>
<keyword evidence="3" id="KW-1185">Reference proteome</keyword>
<protein>
    <recommendedName>
        <fullName evidence="4">Secreted protein NIS1</fullName>
    </recommendedName>
</protein>
<name>A0A9W8YP28_9PEZI</name>
<evidence type="ECO:0008006" key="4">
    <source>
        <dbReference type="Google" id="ProtNLM"/>
    </source>
</evidence>
<organism evidence="2 3">
    <name type="scientific">Gnomoniopsis smithogilvyi</name>
    <dbReference type="NCBI Taxonomy" id="1191159"/>
    <lineage>
        <taxon>Eukaryota</taxon>
        <taxon>Fungi</taxon>
        <taxon>Dikarya</taxon>
        <taxon>Ascomycota</taxon>
        <taxon>Pezizomycotina</taxon>
        <taxon>Sordariomycetes</taxon>
        <taxon>Sordariomycetidae</taxon>
        <taxon>Diaporthales</taxon>
        <taxon>Gnomoniaceae</taxon>
        <taxon>Gnomoniopsis</taxon>
    </lineage>
</organism>
<keyword evidence="1" id="KW-0732">Signal</keyword>
<comment type="caution">
    <text evidence="2">The sequence shown here is derived from an EMBL/GenBank/DDBJ whole genome shotgun (WGS) entry which is preliminary data.</text>
</comment>
<sequence length="144" mass="14946">MHISTILAASASLLCLVQARIGGIGVPAIIKSGDTFDLIIEGTGYIQSVTDVSIAVGYYPGAAPLGDGLGIFVTAFDLVSKSNYDGNFNKSVVFPATTYVGAASFTASLESLYGVQYEPVLTPFNLSITIGSETSTDYIFVGLS</sequence>
<dbReference type="OrthoDB" id="3913322at2759"/>
<evidence type="ECO:0000313" key="3">
    <source>
        <dbReference type="Proteomes" id="UP001140453"/>
    </source>
</evidence>